<name>A0AA38X0Q5_9EURO</name>
<accession>A0AA38X0Q5</accession>
<protein>
    <submittedName>
        <fullName evidence="1">Uncharacterized protein</fullName>
    </submittedName>
</protein>
<evidence type="ECO:0000313" key="2">
    <source>
        <dbReference type="Proteomes" id="UP001172673"/>
    </source>
</evidence>
<sequence length="300" mass="33755">MPRGCPEWGPKEQYSQAMFPKLFSPMLSSPTSGHTYLSEWEGMIHAYSNSKLSFHDKDKIIAMEGIVQQFQSLWKKKYCAGHWRDDLELQLLWDRADAASSAGPMPQELMAPSWSWLSINGKATSRTAAIIGRTRDDTKVLASVTDVSIQEDTSSSSSKKFRGYLDLRCFLNEIVYDSTNGTFETAISSIAKVRTYDNPRMDYSDSVHGRLFFILVCERKGTLRSSDDEVSCQLYGLIIELLDAGSGTHVRCASTLFLTYQKRDGPETQEYAQLLQAARHCFLVWTLMSIKAISFGSSKS</sequence>
<dbReference type="EMBL" id="JAPDRK010000018">
    <property type="protein sequence ID" value="KAJ9604646.1"/>
    <property type="molecule type" value="Genomic_DNA"/>
</dbReference>
<keyword evidence="2" id="KW-1185">Reference proteome</keyword>
<dbReference type="Proteomes" id="UP001172673">
    <property type="component" value="Unassembled WGS sequence"/>
</dbReference>
<dbReference type="AlphaFoldDB" id="A0AA38X0Q5"/>
<proteinExistence type="predicted"/>
<reference evidence="1" key="1">
    <citation type="submission" date="2022-10" db="EMBL/GenBank/DDBJ databases">
        <title>Culturing micro-colonial fungi from biological soil crusts in the Mojave desert and describing Neophaeococcomyces mojavensis, and introducing the new genera and species Taxawa tesnikishii.</title>
        <authorList>
            <person name="Kurbessoian T."/>
            <person name="Stajich J.E."/>
        </authorList>
    </citation>
    <scope>NUCLEOTIDE SEQUENCE</scope>
    <source>
        <strain evidence="1">TK_41</strain>
    </source>
</reference>
<comment type="caution">
    <text evidence="1">The sequence shown here is derived from an EMBL/GenBank/DDBJ whole genome shotgun (WGS) entry which is preliminary data.</text>
</comment>
<organism evidence="1 2">
    <name type="scientific">Cladophialophora chaetospira</name>
    <dbReference type="NCBI Taxonomy" id="386627"/>
    <lineage>
        <taxon>Eukaryota</taxon>
        <taxon>Fungi</taxon>
        <taxon>Dikarya</taxon>
        <taxon>Ascomycota</taxon>
        <taxon>Pezizomycotina</taxon>
        <taxon>Eurotiomycetes</taxon>
        <taxon>Chaetothyriomycetidae</taxon>
        <taxon>Chaetothyriales</taxon>
        <taxon>Herpotrichiellaceae</taxon>
        <taxon>Cladophialophora</taxon>
    </lineage>
</organism>
<dbReference type="PANTHER" id="PTHR33112">
    <property type="entry name" value="DOMAIN PROTEIN, PUTATIVE-RELATED"/>
    <property type="match status" value="1"/>
</dbReference>
<dbReference type="PANTHER" id="PTHR33112:SF15">
    <property type="entry name" value="HETEROKARYON INCOMPATIBILITY DOMAIN-CONTAINING PROTEIN"/>
    <property type="match status" value="1"/>
</dbReference>
<gene>
    <name evidence="1" type="ORF">H2200_010760</name>
</gene>
<evidence type="ECO:0000313" key="1">
    <source>
        <dbReference type="EMBL" id="KAJ9604646.1"/>
    </source>
</evidence>